<dbReference type="GO" id="GO:0003700">
    <property type="term" value="F:DNA-binding transcription factor activity"/>
    <property type="evidence" value="ECO:0007669"/>
    <property type="project" value="TreeGrafter"/>
</dbReference>
<evidence type="ECO:0000313" key="5">
    <source>
        <dbReference type="EMBL" id="MYR30778.1"/>
    </source>
</evidence>
<comment type="caution">
    <text evidence="5">The sequence shown here is derived from an EMBL/GenBank/DDBJ whole genome shotgun (WGS) entry which is preliminary data.</text>
</comment>
<reference evidence="5 6" key="1">
    <citation type="journal article" date="2019" name="Nat. Commun.">
        <title>The antimicrobial potential of Streptomyces from insect microbiomes.</title>
        <authorList>
            <person name="Chevrette M.G."/>
            <person name="Carlson C.M."/>
            <person name="Ortega H.E."/>
            <person name="Thomas C."/>
            <person name="Ananiev G.E."/>
            <person name="Barns K.J."/>
            <person name="Book A.J."/>
            <person name="Cagnazzo J."/>
            <person name="Carlos C."/>
            <person name="Flanigan W."/>
            <person name="Grubbs K.J."/>
            <person name="Horn H.A."/>
            <person name="Hoffmann F.M."/>
            <person name="Klassen J.L."/>
            <person name="Knack J.J."/>
            <person name="Lewin G.R."/>
            <person name="McDonald B.R."/>
            <person name="Muller L."/>
            <person name="Melo W.G.P."/>
            <person name="Pinto-Tomas A.A."/>
            <person name="Schmitz A."/>
            <person name="Wendt-Pienkowski E."/>
            <person name="Wildman S."/>
            <person name="Zhao M."/>
            <person name="Zhang F."/>
            <person name="Bugni T.S."/>
            <person name="Andes D.R."/>
            <person name="Pupo M.T."/>
            <person name="Currie C.R."/>
        </authorList>
    </citation>
    <scope>NUCLEOTIDE SEQUENCE [LARGE SCALE GENOMIC DNA]</scope>
    <source>
        <strain evidence="5 6">SID5840</strain>
    </source>
</reference>
<dbReference type="InterPro" id="IPR010982">
    <property type="entry name" value="Lambda_DNA-bd_dom_sf"/>
</dbReference>
<dbReference type="EMBL" id="WWHY01000001">
    <property type="protein sequence ID" value="MYR30778.1"/>
    <property type="molecule type" value="Genomic_DNA"/>
</dbReference>
<proteinExistence type="predicted"/>
<dbReference type="GO" id="GO:0005829">
    <property type="term" value="C:cytosol"/>
    <property type="evidence" value="ECO:0007669"/>
    <property type="project" value="TreeGrafter"/>
</dbReference>
<evidence type="ECO:0000256" key="1">
    <source>
        <dbReference type="ARBA" id="ARBA00023125"/>
    </source>
</evidence>
<evidence type="ECO:0000313" key="6">
    <source>
        <dbReference type="Proteomes" id="UP000467124"/>
    </source>
</evidence>
<sequence>MEQRFNASRARQRRTELGMTVTSLAGAMGVSTSHISQIENRVYQPGLGTFLALAKALKLEASELLEEVEGGSHERRATPFPAGGGGDRDSGASSGRGPGGQRPSSADLSATPPQ</sequence>
<protein>
    <submittedName>
        <fullName evidence="5">Helix-turn-helix domain-containing protein</fullName>
    </submittedName>
</protein>
<dbReference type="Proteomes" id="UP000467124">
    <property type="component" value="Unassembled WGS sequence"/>
</dbReference>
<dbReference type="Gene3D" id="1.10.260.40">
    <property type="entry name" value="lambda repressor-like DNA-binding domains"/>
    <property type="match status" value="1"/>
</dbReference>
<evidence type="ECO:0000259" key="3">
    <source>
        <dbReference type="PROSITE" id="PS50943"/>
    </source>
</evidence>
<dbReference type="InterPro" id="IPR001387">
    <property type="entry name" value="Cro/C1-type_HTH"/>
</dbReference>
<name>A0A7K2ILC8_9ACTN</name>
<dbReference type="AlphaFoldDB" id="A0A7K2ILC8"/>
<evidence type="ECO:0000256" key="2">
    <source>
        <dbReference type="SAM" id="MobiDB-lite"/>
    </source>
</evidence>
<evidence type="ECO:0000313" key="4">
    <source>
        <dbReference type="EMBL" id="MYR30706.1"/>
    </source>
</evidence>
<keyword evidence="1" id="KW-0238">DNA-binding</keyword>
<dbReference type="EMBL" id="WWHY01000001">
    <property type="protein sequence ID" value="MYR30706.1"/>
    <property type="molecule type" value="Genomic_DNA"/>
</dbReference>
<dbReference type="SUPFAM" id="SSF47413">
    <property type="entry name" value="lambda repressor-like DNA-binding domains"/>
    <property type="match status" value="1"/>
</dbReference>
<dbReference type="GO" id="GO:0003677">
    <property type="term" value="F:DNA binding"/>
    <property type="evidence" value="ECO:0007669"/>
    <property type="project" value="UniProtKB-KW"/>
</dbReference>
<dbReference type="PANTHER" id="PTHR46797:SF1">
    <property type="entry name" value="METHYLPHOSPHONATE SYNTHASE"/>
    <property type="match status" value="1"/>
</dbReference>
<dbReference type="InterPro" id="IPR050807">
    <property type="entry name" value="TransReg_Diox_bact_type"/>
</dbReference>
<organism evidence="5 6">
    <name type="scientific">Nocardiopsis alba</name>
    <dbReference type="NCBI Taxonomy" id="53437"/>
    <lineage>
        <taxon>Bacteria</taxon>
        <taxon>Bacillati</taxon>
        <taxon>Actinomycetota</taxon>
        <taxon>Actinomycetes</taxon>
        <taxon>Streptosporangiales</taxon>
        <taxon>Nocardiopsidaceae</taxon>
        <taxon>Nocardiopsis</taxon>
    </lineage>
</organism>
<dbReference type="PANTHER" id="PTHR46797">
    <property type="entry name" value="HTH-TYPE TRANSCRIPTIONAL REGULATOR"/>
    <property type="match status" value="1"/>
</dbReference>
<dbReference type="RefSeq" id="WP_161109883.1">
    <property type="nucleotide sequence ID" value="NZ_JBHXVI010000018.1"/>
</dbReference>
<feature type="domain" description="HTH cro/C1-type" evidence="3">
    <location>
        <begin position="11"/>
        <end position="64"/>
    </location>
</feature>
<feature type="region of interest" description="Disordered" evidence="2">
    <location>
        <begin position="66"/>
        <end position="114"/>
    </location>
</feature>
<dbReference type="PROSITE" id="PS50943">
    <property type="entry name" value="HTH_CROC1"/>
    <property type="match status" value="1"/>
</dbReference>
<accession>A0A7K2ILC8</accession>
<dbReference type="CDD" id="cd00093">
    <property type="entry name" value="HTH_XRE"/>
    <property type="match status" value="1"/>
</dbReference>
<gene>
    <name evidence="4" type="ORF">GTW20_00110</name>
    <name evidence="5" type="ORF">GTW20_00485</name>
</gene>
<dbReference type="SMART" id="SM00530">
    <property type="entry name" value="HTH_XRE"/>
    <property type="match status" value="1"/>
</dbReference>
<dbReference type="Pfam" id="PF01381">
    <property type="entry name" value="HTH_3"/>
    <property type="match status" value="1"/>
</dbReference>